<keyword evidence="3" id="KW-1185">Reference proteome</keyword>
<feature type="signal peptide" evidence="1">
    <location>
        <begin position="1"/>
        <end position="25"/>
    </location>
</feature>
<sequence length="207" mass="23625">MIKLPTNKAVNLVLLAFMIYNLSLMEQTVPEMTSSYQELELKAQATAIAWTNATWESQVFKNVMSEDSELPTFIRSLFLKARNGEVMWNMHALTLQHDGESDKDHRDRLANCNLLISGPVGCKPTELNSFLEKHFFKILIKAIIQDFVRLGIEPGESHVDDDQMAQSNMVCLEAEKIVFAPASECKDFVWIGKKFEKKGLRTWWPTA</sequence>
<protein>
    <submittedName>
        <fullName evidence="2">Uncharacterized protein</fullName>
    </submittedName>
</protein>
<organism evidence="2 3">
    <name type="scientific">Gomphillus americanus</name>
    <dbReference type="NCBI Taxonomy" id="1940652"/>
    <lineage>
        <taxon>Eukaryota</taxon>
        <taxon>Fungi</taxon>
        <taxon>Dikarya</taxon>
        <taxon>Ascomycota</taxon>
        <taxon>Pezizomycotina</taxon>
        <taxon>Lecanoromycetes</taxon>
        <taxon>OSLEUM clade</taxon>
        <taxon>Ostropomycetidae</taxon>
        <taxon>Ostropales</taxon>
        <taxon>Graphidaceae</taxon>
        <taxon>Gomphilloideae</taxon>
        <taxon>Gomphillus</taxon>
    </lineage>
</organism>
<accession>A0A8H3G1R0</accession>
<gene>
    <name evidence="2" type="ORF">GOMPHAMPRED_007163</name>
</gene>
<dbReference type="AlphaFoldDB" id="A0A8H3G1R0"/>
<feature type="chain" id="PRO_5034243410" evidence="1">
    <location>
        <begin position="26"/>
        <end position="207"/>
    </location>
</feature>
<reference evidence="2" key="1">
    <citation type="submission" date="2021-03" db="EMBL/GenBank/DDBJ databases">
        <authorList>
            <person name="Tagirdzhanova G."/>
        </authorList>
    </citation>
    <scope>NUCLEOTIDE SEQUENCE</scope>
</reference>
<dbReference type="EMBL" id="CAJPDQ010000054">
    <property type="protein sequence ID" value="CAF9933179.1"/>
    <property type="molecule type" value="Genomic_DNA"/>
</dbReference>
<evidence type="ECO:0000313" key="2">
    <source>
        <dbReference type="EMBL" id="CAF9933179.1"/>
    </source>
</evidence>
<evidence type="ECO:0000313" key="3">
    <source>
        <dbReference type="Proteomes" id="UP000664169"/>
    </source>
</evidence>
<proteinExistence type="predicted"/>
<keyword evidence="1" id="KW-0732">Signal</keyword>
<name>A0A8H3G1R0_9LECA</name>
<evidence type="ECO:0000256" key="1">
    <source>
        <dbReference type="SAM" id="SignalP"/>
    </source>
</evidence>
<comment type="caution">
    <text evidence="2">The sequence shown here is derived from an EMBL/GenBank/DDBJ whole genome shotgun (WGS) entry which is preliminary data.</text>
</comment>
<dbReference type="Proteomes" id="UP000664169">
    <property type="component" value="Unassembled WGS sequence"/>
</dbReference>